<dbReference type="EMBL" id="SUMC01000007">
    <property type="protein sequence ID" value="TKA11731.1"/>
    <property type="molecule type" value="Genomic_DNA"/>
</dbReference>
<dbReference type="AlphaFoldDB" id="A0A4U0STG2"/>
<dbReference type="GO" id="GO:0003677">
    <property type="term" value="F:DNA binding"/>
    <property type="evidence" value="ECO:0007669"/>
    <property type="project" value="InterPro"/>
</dbReference>
<accession>A0A4U0STG2</accession>
<protein>
    <submittedName>
        <fullName evidence="2">Helix-turn-helix transcriptional regulator</fullName>
    </submittedName>
</protein>
<evidence type="ECO:0000259" key="1">
    <source>
        <dbReference type="PROSITE" id="PS50943"/>
    </source>
</evidence>
<dbReference type="InterPro" id="IPR010982">
    <property type="entry name" value="Lambda_DNA-bd_dom_sf"/>
</dbReference>
<dbReference type="Proteomes" id="UP000305778">
    <property type="component" value="Unassembled WGS sequence"/>
</dbReference>
<dbReference type="InterPro" id="IPR001387">
    <property type="entry name" value="Cro/C1-type_HTH"/>
</dbReference>
<comment type="caution">
    <text evidence="2">The sequence shown here is derived from an EMBL/GenBank/DDBJ whole genome shotgun (WGS) entry which is preliminary data.</text>
</comment>
<gene>
    <name evidence="2" type="ORF">FCI23_10395</name>
</gene>
<keyword evidence="3" id="KW-1185">Reference proteome</keyword>
<sequence length="98" mass="11248">MDVTTEMTRQRLSGTVLVMKRLSVTDRVAEVCAWIESGRARELRMNSGITQSEMARTCEVTQAAVLRWERNERRPRGRNALTYHKALSRLAAREREAA</sequence>
<evidence type="ECO:0000313" key="3">
    <source>
        <dbReference type="Proteomes" id="UP000305778"/>
    </source>
</evidence>
<dbReference type="SMART" id="SM00530">
    <property type="entry name" value="HTH_XRE"/>
    <property type="match status" value="1"/>
</dbReference>
<organism evidence="2 3">
    <name type="scientific">Actinacidiphila oryziradicis</name>
    <dbReference type="NCBI Taxonomy" id="2571141"/>
    <lineage>
        <taxon>Bacteria</taxon>
        <taxon>Bacillati</taxon>
        <taxon>Actinomycetota</taxon>
        <taxon>Actinomycetes</taxon>
        <taxon>Kitasatosporales</taxon>
        <taxon>Streptomycetaceae</taxon>
        <taxon>Actinacidiphila</taxon>
    </lineage>
</organism>
<reference evidence="2 3" key="1">
    <citation type="submission" date="2019-04" db="EMBL/GenBank/DDBJ databases">
        <title>Streptomyces oryziradicis sp. nov., a novel actinomycete isolated from rhizosphere soil of rice (Oryza sativa L.).</title>
        <authorList>
            <person name="Li C."/>
        </authorList>
    </citation>
    <scope>NUCLEOTIDE SEQUENCE [LARGE SCALE GENOMIC DNA]</scope>
    <source>
        <strain evidence="2 3">NEAU-C40</strain>
    </source>
</reference>
<dbReference type="Pfam" id="PF01381">
    <property type="entry name" value="HTH_3"/>
    <property type="match status" value="1"/>
</dbReference>
<dbReference type="CDD" id="cd00093">
    <property type="entry name" value="HTH_XRE"/>
    <property type="match status" value="1"/>
</dbReference>
<name>A0A4U0STG2_9ACTN</name>
<dbReference type="PROSITE" id="PS50943">
    <property type="entry name" value="HTH_CROC1"/>
    <property type="match status" value="1"/>
</dbReference>
<dbReference type="Gene3D" id="1.10.260.40">
    <property type="entry name" value="lambda repressor-like DNA-binding domains"/>
    <property type="match status" value="1"/>
</dbReference>
<proteinExistence type="predicted"/>
<dbReference type="SUPFAM" id="SSF47413">
    <property type="entry name" value="lambda repressor-like DNA-binding domains"/>
    <property type="match status" value="1"/>
</dbReference>
<evidence type="ECO:0000313" key="2">
    <source>
        <dbReference type="EMBL" id="TKA11731.1"/>
    </source>
</evidence>
<feature type="domain" description="HTH cro/C1-type" evidence="1">
    <location>
        <begin position="41"/>
        <end position="87"/>
    </location>
</feature>